<comment type="caution">
    <text evidence="1">The sequence shown here is derived from an EMBL/GenBank/DDBJ whole genome shotgun (WGS) entry which is preliminary data.</text>
</comment>
<dbReference type="EMBL" id="BSRX01000001">
    <property type="protein sequence ID" value="GLW52200.1"/>
    <property type="molecule type" value="Genomic_DNA"/>
</dbReference>
<dbReference type="Proteomes" id="UP001165143">
    <property type="component" value="Unassembled WGS sequence"/>
</dbReference>
<protein>
    <submittedName>
        <fullName evidence="1">Uncharacterized protein</fullName>
    </submittedName>
</protein>
<name>A0A9W6UM59_9ACTN</name>
<organism evidence="1 2">
    <name type="scientific">Kitasatospora phosalacinea</name>
    <dbReference type="NCBI Taxonomy" id="2065"/>
    <lineage>
        <taxon>Bacteria</taxon>
        <taxon>Bacillati</taxon>
        <taxon>Actinomycetota</taxon>
        <taxon>Actinomycetes</taxon>
        <taxon>Kitasatosporales</taxon>
        <taxon>Streptomycetaceae</taxon>
        <taxon>Kitasatospora</taxon>
    </lineage>
</organism>
<sequence>MPVADLISRLPGIPAVLDRCRALAMLDAVLAPVWADRCYSCDSRWAPGEVMASMRDGSGNAYRIVFSAAGAFATGFDHESALSPYRPGPGLGRPWPGLLDGVPEAFRAQLAEPAFCDGDGDGVPEATVCFWREAADPAWHTGNPAPAPDDGGAARLFGVLLDGSPEAYRSFAEEYYEVDVALDAVRHVYALRPLTRQVVRALNPHLELAAPAGDVAEIGYPTGS</sequence>
<evidence type="ECO:0000313" key="2">
    <source>
        <dbReference type="Proteomes" id="UP001165143"/>
    </source>
</evidence>
<dbReference type="AlphaFoldDB" id="A0A9W6UM59"/>
<proteinExistence type="predicted"/>
<reference evidence="1" key="1">
    <citation type="submission" date="2023-02" db="EMBL/GenBank/DDBJ databases">
        <title>Kitasatospora phosalacinea NBRC 14362.</title>
        <authorList>
            <person name="Ichikawa N."/>
            <person name="Sato H."/>
            <person name="Tonouchi N."/>
        </authorList>
    </citation>
    <scope>NUCLEOTIDE SEQUENCE</scope>
    <source>
        <strain evidence="1">NBRC 14362</strain>
    </source>
</reference>
<gene>
    <name evidence="1" type="ORF">Kpho01_02110</name>
</gene>
<dbReference type="RefSeq" id="WP_033252581.1">
    <property type="nucleotide sequence ID" value="NZ_BSRX01000001.1"/>
</dbReference>
<accession>A0A9W6UM59</accession>
<dbReference type="OrthoDB" id="361945at2"/>
<evidence type="ECO:0000313" key="1">
    <source>
        <dbReference type="EMBL" id="GLW52200.1"/>
    </source>
</evidence>